<proteinExistence type="predicted"/>
<name>A0A0F9AQV1_9ZZZZ</name>
<comment type="caution">
    <text evidence="1">The sequence shown here is derived from an EMBL/GenBank/DDBJ whole genome shotgun (WGS) entry which is preliminary data.</text>
</comment>
<dbReference type="AlphaFoldDB" id="A0A0F9AQV1"/>
<reference evidence="1" key="1">
    <citation type="journal article" date="2015" name="Nature">
        <title>Complex archaea that bridge the gap between prokaryotes and eukaryotes.</title>
        <authorList>
            <person name="Spang A."/>
            <person name="Saw J.H."/>
            <person name="Jorgensen S.L."/>
            <person name="Zaremba-Niedzwiedzka K."/>
            <person name="Martijn J."/>
            <person name="Lind A.E."/>
            <person name="van Eijk R."/>
            <person name="Schleper C."/>
            <person name="Guy L."/>
            <person name="Ettema T.J."/>
        </authorList>
    </citation>
    <scope>NUCLEOTIDE SEQUENCE</scope>
</reference>
<organism evidence="1">
    <name type="scientific">marine sediment metagenome</name>
    <dbReference type="NCBI Taxonomy" id="412755"/>
    <lineage>
        <taxon>unclassified sequences</taxon>
        <taxon>metagenomes</taxon>
        <taxon>ecological metagenomes</taxon>
    </lineage>
</organism>
<evidence type="ECO:0000313" key="1">
    <source>
        <dbReference type="EMBL" id="KKL04012.1"/>
    </source>
</evidence>
<sequence>MSGFGFRRDIANSRLDIEVQGVDAVQMTPTSIVIPAAMTSGLTIAAGGLTITDGGIAVSAGAINIVAGRRTEILTVVDDNSQHMTLAAADILAGINVHTSTGGGGNVTCDTAANIIAGVPLTVDGQCVLSYYINDGSQTCTFVQDGGATCTVADDTNTVLINEAAILLWRRVTSSTVVLYVVSS</sequence>
<accession>A0A0F9AQV1</accession>
<gene>
    <name evidence="1" type="ORF">LCGC14_2620330</name>
</gene>
<dbReference type="EMBL" id="LAZR01044704">
    <property type="protein sequence ID" value="KKL04012.1"/>
    <property type="molecule type" value="Genomic_DNA"/>
</dbReference>
<protein>
    <submittedName>
        <fullName evidence="1">Uncharacterized protein</fullName>
    </submittedName>
</protein>